<evidence type="ECO:0000256" key="5">
    <source>
        <dbReference type="SAM" id="SignalP"/>
    </source>
</evidence>
<dbReference type="InterPro" id="IPR050529">
    <property type="entry name" value="CYP450_sterol_14alpha_dmase"/>
</dbReference>
<dbReference type="Pfam" id="PF00067">
    <property type="entry name" value="p450"/>
    <property type="match status" value="1"/>
</dbReference>
<keyword evidence="2" id="KW-0349">Heme</keyword>
<evidence type="ECO:0008006" key="8">
    <source>
        <dbReference type="Google" id="ProtNLM"/>
    </source>
</evidence>
<organism evidence="6 7">
    <name type="scientific">Oryza meyeriana var. granulata</name>
    <dbReference type="NCBI Taxonomy" id="110450"/>
    <lineage>
        <taxon>Eukaryota</taxon>
        <taxon>Viridiplantae</taxon>
        <taxon>Streptophyta</taxon>
        <taxon>Embryophyta</taxon>
        <taxon>Tracheophyta</taxon>
        <taxon>Spermatophyta</taxon>
        <taxon>Magnoliopsida</taxon>
        <taxon>Liliopsida</taxon>
        <taxon>Poales</taxon>
        <taxon>Poaceae</taxon>
        <taxon>BOP clade</taxon>
        <taxon>Oryzoideae</taxon>
        <taxon>Oryzeae</taxon>
        <taxon>Oryzinae</taxon>
        <taxon>Oryza</taxon>
        <taxon>Oryza meyeriana</taxon>
    </lineage>
</organism>
<feature type="chain" id="PRO_5026186988" description="Obtusifoliol 14-alpha demethylase" evidence="5">
    <location>
        <begin position="28"/>
        <end position="389"/>
    </location>
</feature>
<dbReference type="OrthoDB" id="1055148at2759"/>
<accession>A0A6G1EDA2</accession>
<dbReference type="InterPro" id="IPR002403">
    <property type="entry name" value="Cyt_P450_E_grp-IV"/>
</dbReference>
<evidence type="ECO:0000313" key="7">
    <source>
        <dbReference type="Proteomes" id="UP000479710"/>
    </source>
</evidence>
<gene>
    <name evidence="6" type="ORF">E2562_001111</name>
</gene>
<dbReference type="CDD" id="cd11042">
    <property type="entry name" value="CYP51-like"/>
    <property type="match status" value="1"/>
</dbReference>
<feature type="signal peptide" evidence="5">
    <location>
        <begin position="1"/>
        <end position="27"/>
    </location>
</feature>
<dbReference type="GO" id="GO:0020037">
    <property type="term" value="F:heme binding"/>
    <property type="evidence" value="ECO:0007669"/>
    <property type="project" value="InterPro"/>
</dbReference>
<keyword evidence="3" id="KW-0479">Metal-binding</keyword>
<dbReference type="InterPro" id="IPR001128">
    <property type="entry name" value="Cyt_P450"/>
</dbReference>
<proteinExistence type="inferred from homology"/>
<dbReference type="PANTHER" id="PTHR24304">
    <property type="entry name" value="CYTOCHROME P450 FAMILY 7"/>
    <property type="match status" value="1"/>
</dbReference>
<reference evidence="6 7" key="1">
    <citation type="submission" date="2019-11" db="EMBL/GenBank/DDBJ databases">
        <title>Whole genome sequence of Oryza granulata.</title>
        <authorList>
            <person name="Li W."/>
        </authorList>
    </citation>
    <scope>NUCLEOTIDE SEQUENCE [LARGE SCALE GENOMIC DNA]</scope>
    <source>
        <strain evidence="7">cv. Menghai</strain>
        <tissue evidence="6">Leaf</tissue>
    </source>
</reference>
<keyword evidence="4" id="KW-0408">Iron</keyword>
<dbReference type="GO" id="GO:0016705">
    <property type="term" value="F:oxidoreductase activity, acting on paired donors, with incorporation or reduction of molecular oxygen"/>
    <property type="evidence" value="ECO:0007669"/>
    <property type="project" value="InterPro"/>
</dbReference>
<dbReference type="EMBL" id="SPHZ02000003">
    <property type="protein sequence ID" value="KAF0922719.1"/>
    <property type="molecule type" value="Genomic_DNA"/>
</dbReference>
<keyword evidence="5" id="KW-0732">Signal</keyword>
<dbReference type="GO" id="GO:0005506">
    <property type="term" value="F:iron ion binding"/>
    <property type="evidence" value="ECO:0007669"/>
    <property type="project" value="InterPro"/>
</dbReference>
<dbReference type="GO" id="GO:0004497">
    <property type="term" value="F:monooxygenase activity"/>
    <property type="evidence" value="ECO:0007669"/>
    <property type="project" value="InterPro"/>
</dbReference>
<evidence type="ECO:0000313" key="6">
    <source>
        <dbReference type="EMBL" id="KAF0922719.1"/>
    </source>
</evidence>
<name>A0A6G1EDA2_9ORYZ</name>
<evidence type="ECO:0000256" key="3">
    <source>
        <dbReference type="ARBA" id="ARBA00022723"/>
    </source>
</evidence>
<comment type="similarity">
    <text evidence="1">Belongs to the cytochrome P450 family.</text>
</comment>
<dbReference type="Proteomes" id="UP000479710">
    <property type="component" value="Unassembled WGS sequence"/>
</dbReference>
<dbReference type="Gene3D" id="1.10.630.10">
    <property type="entry name" value="Cytochrome P450"/>
    <property type="match status" value="2"/>
</dbReference>
<evidence type="ECO:0000256" key="1">
    <source>
        <dbReference type="ARBA" id="ARBA00010617"/>
    </source>
</evidence>
<comment type="caution">
    <text evidence="6">The sequence shown here is derived from an EMBL/GenBank/DDBJ whole genome shotgun (WGS) entry which is preliminary data.</text>
</comment>
<dbReference type="AlphaFoldDB" id="A0A6G1EDA2"/>
<dbReference type="SUPFAM" id="SSF48264">
    <property type="entry name" value="Cytochrome P450"/>
    <property type="match status" value="1"/>
</dbReference>
<dbReference type="InterPro" id="IPR036396">
    <property type="entry name" value="Cyt_P450_sf"/>
</dbReference>
<protein>
    <recommendedName>
        <fullName evidence="8">Obtusifoliol 14-alpha demethylase</fullName>
    </recommendedName>
</protein>
<dbReference type="PANTHER" id="PTHR24304:SF2">
    <property type="entry name" value="24-HYDROXYCHOLESTEROL 7-ALPHA-HYDROXYLASE"/>
    <property type="match status" value="1"/>
</dbReference>
<evidence type="ECO:0000256" key="4">
    <source>
        <dbReference type="ARBA" id="ARBA00023004"/>
    </source>
</evidence>
<evidence type="ECO:0000256" key="2">
    <source>
        <dbReference type="ARBA" id="ARBA00022617"/>
    </source>
</evidence>
<dbReference type="PRINTS" id="PR00465">
    <property type="entry name" value="EP450IV"/>
</dbReference>
<keyword evidence="7" id="KW-1185">Reference proteome</keyword>
<sequence length="389" mass="44001">MKFGSVFTISVAGLLKVTFLVGPEVLAHFFQGLESEISHGNLFELTVPMFGKEIAHGVDNATRIEQGRFFVDALKPTRLRIHVGPMVQEVEDYFANWGQYGTVDLKHELEQLLLLISGRCLLGKEVIATKFEEVCSLFHEIENGVNLMSVFFPYTPIISSNRRRDRAREKLHAIFTDIVRSRKQQQGDQVDKDVLQSLIDSRYRFDGRATTEAEGDQVNKDVLQSLIDSRYRVDGRSTTETEVAGLIICLLFAAKHTSTYTSVWTGARLLSHGKFRTAAVDEQDRIVGKHNGRITDHYSSLTEMHTLHSCIKETLRLHPPAPVLVRTAHKQFTVRTREGHEYVVPAGHTLASPILINNHVPHIYKDAHLYDPDRFVPGREEHKIVVSVA</sequence>